<name>A0A2S4HKM0_9GAMM</name>
<dbReference type="EMBL" id="RHGB01000032">
    <property type="protein sequence ID" value="RNL57985.1"/>
    <property type="molecule type" value="Genomic_DNA"/>
</dbReference>
<reference evidence="1" key="1">
    <citation type="submission" date="2018-01" db="EMBL/GenBank/DDBJ databases">
        <authorList>
            <person name="Yu X.-D."/>
        </authorList>
    </citation>
    <scope>NUCLEOTIDE SEQUENCE</scope>
    <source>
        <strain evidence="1">ZX-21</strain>
    </source>
</reference>
<dbReference type="Proteomes" id="UP000237222">
    <property type="component" value="Unassembled WGS sequence"/>
</dbReference>
<dbReference type="EMBL" id="PQGG01000003">
    <property type="protein sequence ID" value="POP54533.1"/>
    <property type="molecule type" value="Genomic_DNA"/>
</dbReference>
<organism evidence="1 3">
    <name type="scientific">Zhongshania marina</name>
    <dbReference type="NCBI Taxonomy" id="2304603"/>
    <lineage>
        <taxon>Bacteria</taxon>
        <taxon>Pseudomonadati</taxon>
        <taxon>Pseudomonadota</taxon>
        <taxon>Gammaproteobacteria</taxon>
        <taxon>Cellvibrionales</taxon>
        <taxon>Spongiibacteraceae</taxon>
        <taxon>Zhongshania</taxon>
    </lineage>
</organism>
<accession>A0A2S4HKM0</accession>
<dbReference type="Proteomes" id="UP000274695">
    <property type="component" value="Unassembled WGS sequence"/>
</dbReference>
<dbReference type="AlphaFoldDB" id="A0A2S4HKM0"/>
<proteinExistence type="predicted"/>
<evidence type="ECO:0000313" key="4">
    <source>
        <dbReference type="Proteomes" id="UP000274695"/>
    </source>
</evidence>
<evidence type="ECO:0000313" key="2">
    <source>
        <dbReference type="EMBL" id="RNL57985.1"/>
    </source>
</evidence>
<evidence type="ECO:0000313" key="1">
    <source>
        <dbReference type="EMBL" id="POP54533.1"/>
    </source>
</evidence>
<evidence type="ECO:0000313" key="3">
    <source>
        <dbReference type="Proteomes" id="UP000237222"/>
    </source>
</evidence>
<comment type="caution">
    <text evidence="1">The sequence shown here is derived from an EMBL/GenBank/DDBJ whole genome shotgun (WGS) entry which is preliminary data.</text>
</comment>
<sequence length="143" mass="14282">MRISIEKDEFMKTKTLSILAGAMLSVSTAHAQVPGLDSIPVLGGLLGGGLPGLDALPLGALPVNPLDQLTSLTSLGTSLLGNPQTLINIGTGTGLPLVMDLVPILGVLSSDPAGLPGFLMDGGTLITPSLGGALPIPFVVVPL</sequence>
<gene>
    <name evidence="1" type="ORF">C0068_00690</name>
    <name evidence="2" type="ORF">D0911_18435</name>
</gene>
<protein>
    <submittedName>
        <fullName evidence="1">Uncharacterized protein</fullName>
    </submittedName>
</protein>
<reference evidence="2 4" key="2">
    <citation type="submission" date="2018-10" db="EMBL/GenBank/DDBJ databases">
        <title>Draft genome sequence of Zhongshania sp. DSW25-10.</title>
        <authorList>
            <person name="Oh J."/>
        </authorList>
    </citation>
    <scope>NUCLEOTIDE SEQUENCE [LARGE SCALE GENOMIC DNA]</scope>
    <source>
        <strain evidence="2 4">DSW25-10</strain>
    </source>
</reference>
<keyword evidence="4" id="KW-1185">Reference proteome</keyword>